<keyword evidence="2" id="KW-1185">Reference proteome</keyword>
<dbReference type="Proteomes" id="UP000095767">
    <property type="component" value="Unassembled WGS sequence"/>
</dbReference>
<accession>A0A1E5VWI2</accession>
<evidence type="ECO:0000313" key="2">
    <source>
        <dbReference type="Proteomes" id="UP000095767"/>
    </source>
</evidence>
<dbReference type="AlphaFoldDB" id="A0A1E5VWI2"/>
<gene>
    <name evidence="1" type="ORF">BAE44_0009504</name>
</gene>
<proteinExistence type="predicted"/>
<dbReference type="OrthoDB" id="693343at2759"/>
<dbReference type="EMBL" id="LWDX02027533">
    <property type="protein sequence ID" value="OEL29478.1"/>
    <property type="molecule type" value="Genomic_DNA"/>
</dbReference>
<comment type="caution">
    <text evidence="1">The sequence shown here is derived from an EMBL/GenBank/DDBJ whole genome shotgun (WGS) entry which is preliminary data.</text>
</comment>
<reference evidence="1 2" key="1">
    <citation type="submission" date="2016-09" db="EMBL/GenBank/DDBJ databases">
        <title>The draft genome of Dichanthelium oligosanthes: A C3 panicoid grass species.</title>
        <authorList>
            <person name="Studer A.J."/>
            <person name="Schnable J.C."/>
            <person name="Brutnell T.P."/>
        </authorList>
    </citation>
    <scope>NUCLEOTIDE SEQUENCE [LARGE SCALE GENOMIC DNA]</scope>
    <source>
        <strain evidence="2">cv. Kellogg 1175</strain>
        <tissue evidence="1">Leaf</tissue>
    </source>
</reference>
<protein>
    <recommendedName>
        <fullName evidence="3">DUF1618 domain-containing protein</fullName>
    </recommendedName>
</protein>
<evidence type="ECO:0008006" key="3">
    <source>
        <dbReference type="Google" id="ProtNLM"/>
    </source>
</evidence>
<sequence>MESLDIGIIHRDLEEEDFSVAELQMAATGETTRPELTMFNPFVSDQWVFKRPCVVPVRRRDGLDTKRVLGKDDPHEVSFILKHESSEQEDGTFDNAQIWLVSIDMIKKKLKSSILYVEDQEDSAPEEAELFERKDWFLEPFLPIEIPKDPSLYDNR</sequence>
<name>A0A1E5VWI2_9POAL</name>
<organism evidence="1 2">
    <name type="scientific">Dichanthelium oligosanthes</name>
    <dbReference type="NCBI Taxonomy" id="888268"/>
    <lineage>
        <taxon>Eukaryota</taxon>
        <taxon>Viridiplantae</taxon>
        <taxon>Streptophyta</taxon>
        <taxon>Embryophyta</taxon>
        <taxon>Tracheophyta</taxon>
        <taxon>Spermatophyta</taxon>
        <taxon>Magnoliopsida</taxon>
        <taxon>Liliopsida</taxon>
        <taxon>Poales</taxon>
        <taxon>Poaceae</taxon>
        <taxon>PACMAD clade</taxon>
        <taxon>Panicoideae</taxon>
        <taxon>Panicodae</taxon>
        <taxon>Paniceae</taxon>
        <taxon>Dichantheliinae</taxon>
        <taxon>Dichanthelium</taxon>
    </lineage>
</organism>
<evidence type="ECO:0000313" key="1">
    <source>
        <dbReference type="EMBL" id="OEL29478.1"/>
    </source>
</evidence>